<dbReference type="GO" id="GO:0035770">
    <property type="term" value="C:ribonucleoprotein granule"/>
    <property type="evidence" value="ECO:0007669"/>
    <property type="project" value="TreeGrafter"/>
</dbReference>
<organism evidence="2 3">
    <name type="scientific">Symbiodinium necroappetens</name>
    <dbReference type="NCBI Taxonomy" id="1628268"/>
    <lineage>
        <taxon>Eukaryota</taxon>
        <taxon>Sar</taxon>
        <taxon>Alveolata</taxon>
        <taxon>Dinophyceae</taxon>
        <taxon>Suessiales</taxon>
        <taxon>Symbiodiniaceae</taxon>
        <taxon>Symbiodinium</taxon>
    </lineage>
</organism>
<evidence type="ECO:0000313" key="3">
    <source>
        <dbReference type="Proteomes" id="UP000601435"/>
    </source>
</evidence>
<keyword evidence="3" id="KW-1185">Reference proteome</keyword>
<feature type="domain" description="Cyclic nucleotide-binding" evidence="1">
    <location>
        <begin position="921"/>
        <end position="936"/>
    </location>
</feature>
<name>A0A813C463_9DINO</name>
<dbReference type="EMBL" id="CAJNJA010084931">
    <property type="protein sequence ID" value="CAE7937854.1"/>
    <property type="molecule type" value="Genomic_DNA"/>
</dbReference>
<dbReference type="GO" id="GO:0000963">
    <property type="term" value="P:mitochondrial RNA processing"/>
    <property type="evidence" value="ECO:0007669"/>
    <property type="project" value="TreeGrafter"/>
</dbReference>
<feature type="non-terminal residue" evidence="2">
    <location>
        <position position="1"/>
    </location>
</feature>
<proteinExistence type="predicted"/>
<dbReference type="GO" id="GO:0005759">
    <property type="term" value="C:mitochondrial matrix"/>
    <property type="evidence" value="ECO:0007669"/>
    <property type="project" value="TreeGrafter"/>
</dbReference>
<dbReference type="OrthoDB" id="385235at2759"/>
<evidence type="ECO:0000259" key="1">
    <source>
        <dbReference type="PROSITE" id="PS50042"/>
    </source>
</evidence>
<dbReference type="InterPro" id="IPR000595">
    <property type="entry name" value="cNMP-bd_dom"/>
</dbReference>
<protein>
    <recommendedName>
        <fullName evidence="1">Cyclic nucleotide-binding domain-containing protein</fullName>
    </recommendedName>
</protein>
<dbReference type="PANTHER" id="PTHR21228">
    <property type="entry name" value="FAST LEU-RICH DOMAIN-CONTAINING"/>
    <property type="match status" value="1"/>
</dbReference>
<dbReference type="GO" id="GO:0044528">
    <property type="term" value="P:regulation of mitochondrial mRNA stability"/>
    <property type="evidence" value="ECO:0007669"/>
    <property type="project" value="TreeGrafter"/>
</dbReference>
<comment type="caution">
    <text evidence="2">The sequence shown here is derived from an EMBL/GenBank/DDBJ whole genome shotgun (WGS) entry which is preliminary data.</text>
</comment>
<accession>A0A813C463</accession>
<gene>
    <name evidence="2" type="ORF">SNEC2469_LOCUS32920</name>
</gene>
<dbReference type="InterPro" id="IPR050870">
    <property type="entry name" value="FAST_kinase"/>
</dbReference>
<reference evidence="2" key="1">
    <citation type="submission" date="2021-02" db="EMBL/GenBank/DDBJ databases">
        <authorList>
            <person name="Dougan E. K."/>
            <person name="Rhodes N."/>
            <person name="Thang M."/>
            <person name="Chan C."/>
        </authorList>
    </citation>
    <scope>NUCLEOTIDE SEQUENCE</scope>
</reference>
<evidence type="ECO:0000313" key="2">
    <source>
        <dbReference type="EMBL" id="CAE7937854.1"/>
    </source>
</evidence>
<dbReference type="GO" id="GO:0003723">
    <property type="term" value="F:RNA binding"/>
    <property type="evidence" value="ECO:0007669"/>
    <property type="project" value="TreeGrafter"/>
</dbReference>
<dbReference type="Proteomes" id="UP000601435">
    <property type="component" value="Unassembled WGS sequence"/>
</dbReference>
<dbReference type="InterPro" id="IPR058917">
    <property type="entry name" value="RESC6_dom"/>
</dbReference>
<dbReference type="PANTHER" id="PTHR21228:SF40">
    <property type="entry name" value="LD45607P"/>
    <property type="match status" value="1"/>
</dbReference>
<dbReference type="PROSITE" id="PS50042">
    <property type="entry name" value="CNMP_BINDING_3"/>
    <property type="match status" value="1"/>
</dbReference>
<dbReference type="AlphaFoldDB" id="A0A813C463"/>
<dbReference type="Pfam" id="PF26188">
    <property type="entry name" value="RESC6"/>
    <property type="match status" value="2"/>
</dbReference>
<sequence>LGQLGARSGAVPRAPASRCGEDCRGTCQPTVDPNKQHSCNHTQGGRCLQIVDWLCRNDDDANGRCATDVGLYRMLVVGCMLAQPSRLESRGLENGSGRDRPVLKLEVAAEEFADRRRLGPAEPETKHLAVQSLPKAPEPLQPLNSLNSSMRRRALAFHGASMAARKEELLDMHPDRLAIQQDILRARSVGRILAICTAEVLQGMDSINLVTALHRVAKLYDGSHMALVDNPRFELMLSAVSRKVDALNPRGMVHLVWSLASLQCWPDWSGDLIGRCAQCESFTGRDLSVLLGSLAKSKPPKHFKQCEQLQESLVRQLSERLPELTTSLDLACAAAALSRLQVRDEGLFVTIAQQAMPVLSEFSMSDVTSLLWAMAILNFTHGELCEHIRHLLRQKAESCSPKEITQIAWALSRLQEADEELLTETIAPVVRSKFLDFEAPRDLCTLAFAFSNARVFDEGIFNDFAHTLTSKVRVMNAHDVSSVVAAFAGIEYAHKGLFKALQKHAKAITASFTPLQIARTIHGFGTAGVDDTSLYRGLFGQVLQQRHLLHASNIVEILIGLAEAEYVPEGLEELLRDATRLVKWLDAAECIHALHALSRLQMDSTDLIPELMKTIRSRAQGWWRCNLQDMADLVEAMVGLKLDDSLLLNICAGQLPRLLSKTVDTPTFLRLWGAFAELRPHMRERVQERLQKNQRFRDGVAACLSAAAEGIRAVRASNSECLTAARAAAQLLCACASLSWDQAPVPDVVQLMREMLGLEEVWQHGQDQHWWPPLAWALAELCYDDLARHVLLPCFRNSSLISMDATGKLYLAAAVVCLGYAEEFAGSKILLDVQLANEHDPCHTGRHMVLQSLELEMAITGMDVLQGATLPHLEVKPSSLCSAGSLYDYADQVSNALVELAIAHEAKVLIGGCHYVQAVLFGEVALLIQSPRDLTISGSMLASARARTRQLTSLGWVCKEFYFSDIEQALQTSGGLKHLLAPLNAAKKVVKKFRSSLACDCAKRCRPHLLATPWMPDEIAGTRRQPWGTCLRRK</sequence>